<organism evidence="2">
    <name type="scientific">viral metagenome</name>
    <dbReference type="NCBI Taxonomy" id="1070528"/>
    <lineage>
        <taxon>unclassified sequences</taxon>
        <taxon>metagenomes</taxon>
        <taxon>organismal metagenomes</taxon>
    </lineage>
</organism>
<evidence type="ECO:0000259" key="1">
    <source>
        <dbReference type="Pfam" id="PF07659"/>
    </source>
</evidence>
<dbReference type="Pfam" id="PF07659">
    <property type="entry name" value="DUF1599"/>
    <property type="match status" value="1"/>
</dbReference>
<reference evidence="2" key="1">
    <citation type="journal article" date="2020" name="Nature">
        <title>Giant virus diversity and host interactions through global metagenomics.</title>
        <authorList>
            <person name="Schulz F."/>
            <person name="Roux S."/>
            <person name="Paez-Espino D."/>
            <person name="Jungbluth S."/>
            <person name="Walsh D.A."/>
            <person name="Denef V.J."/>
            <person name="McMahon K.D."/>
            <person name="Konstantinidis K.T."/>
            <person name="Eloe-Fadrosh E.A."/>
            <person name="Kyrpides N.C."/>
            <person name="Woyke T."/>
        </authorList>
    </citation>
    <scope>NUCLEOTIDE SEQUENCE</scope>
    <source>
        <strain evidence="2">GVMAG-S-ERX555943-30</strain>
    </source>
</reference>
<dbReference type="EMBL" id="MN738749">
    <property type="protein sequence ID" value="QHS83162.1"/>
    <property type="molecule type" value="Genomic_DNA"/>
</dbReference>
<proteinExistence type="predicted"/>
<sequence>MDTYIPYNMEKDDGSATHTTRIEQMKKVQQEGLELFIQKNKDYGDAFAKYGVVGVLMRMEDKLQRGISITKNGVHLVSQEGMRDTLIDLHNYAAMALMLLDE</sequence>
<dbReference type="AlphaFoldDB" id="A0A6C0ATQ5"/>
<dbReference type="InterPro" id="IPR011630">
    <property type="entry name" value="DUF1599"/>
</dbReference>
<protein>
    <recommendedName>
        <fullName evidence="1">Nucleotide modification associated domain-containing protein</fullName>
    </recommendedName>
</protein>
<accession>A0A6C0ATQ5</accession>
<feature type="domain" description="Nucleotide modification associated" evidence="1">
    <location>
        <begin position="39"/>
        <end position="99"/>
    </location>
</feature>
<name>A0A6C0ATQ5_9ZZZZ</name>
<evidence type="ECO:0000313" key="2">
    <source>
        <dbReference type="EMBL" id="QHS83162.1"/>
    </source>
</evidence>